<dbReference type="Proteomes" id="UP001050691">
    <property type="component" value="Unassembled WGS sequence"/>
</dbReference>
<dbReference type="AlphaFoldDB" id="A0AAV5A5S3"/>
<evidence type="ECO:0000313" key="2">
    <source>
        <dbReference type="Proteomes" id="UP001050691"/>
    </source>
</evidence>
<sequence length="66" mass="7922">MPVQEYGTMQFGKFEEIQEKGYLAMKKQLEKWDEEGRLPVVYEDASQLREMRLGRKRGRTLRRNSV</sequence>
<organism evidence="1 2">
    <name type="scientific">Clathrus columnatus</name>
    <dbReference type="NCBI Taxonomy" id="1419009"/>
    <lineage>
        <taxon>Eukaryota</taxon>
        <taxon>Fungi</taxon>
        <taxon>Dikarya</taxon>
        <taxon>Basidiomycota</taxon>
        <taxon>Agaricomycotina</taxon>
        <taxon>Agaricomycetes</taxon>
        <taxon>Phallomycetidae</taxon>
        <taxon>Phallales</taxon>
        <taxon>Clathraceae</taxon>
        <taxon>Clathrus</taxon>
    </lineage>
</organism>
<comment type="caution">
    <text evidence="1">The sequence shown here is derived from an EMBL/GenBank/DDBJ whole genome shotgun (WGS) entry which is preliminary data.</text>
</comment>
<evidence type="ECO:0000313" key="1">
    <source>
        <dbReference type="EMBL" id="GJJ09947.1"/>
    </source>
</evidence>
<name>A0AAV5A5S3_9AGAM</name>
<gene>
    <name evidence="1" type="ORF">Clacol_004171</name>
</gene>
<proteinExistence type="predicted"/>
<dbReference type="EMBL" id="BPWL01000004">
    <property type="protein sequence ID" value="GJJ09947.1"/>
    <property type="molecule type" value="Genomic_DNA"/>
</dbReference>
<reference evidence="1" key="1">
    <citation type="submission" date="2021-10" db="EMBL/GenBank/DDBJ databases">
        <title>De novo Genome Assembly of Clathrus columnatus (Basidiomycota, Fungi) Using Illumina and Nanopore Sequence Data.</title>
        <authorList>
            <person name="Ogiso-Tanaka E."/>
            <person name="Itagaki H."/>
            <person name="Hosoya T."/>
            <person name="Hosaka K."/>
        </authorList>
    </citation>
    <scope>NUCLEOTIDE SEQUENCE</scope>
    <source>
        <strain evidence="1">MO-923</strain>
    </source>
</reference>
<accession>A0AAV5A5S3</accession>
<protein>
    <submittedName>
        <fullName evidence="1">Uncharacterized protein</fullName>
    </submittedName>
</protein>
<keyword evidence="2" id="KW-1185">Reference proteome</keyword>